<reference evidence="1" key="1">
    <citation type="submission" date="2014-09" db="EMBL/GenBank/DDBJ databases">
        <authorList>
            <person name="Magalhaes I.L.F."/>
            <person name="Oliveira U."/>
            <person name="Santos F.R."/>
            <person name="Vidigal T.H.D.A."/>
            <person name="Brescovit A.D."/>
            <person name="Santos A.J."/>
        </authorList>
    </citation>
    <scope>NUCLEOTIDE SEQUENCE</scope>
    <source>
        <tissue evidence="1">Shoot tissue taken approximately 20 cm above the soil surface</tissue>
    </source>
</reference>
<name>A0A0A8ZXH8_ARUDO</name>
<proteinExistence type="predicted"/>
<sequence length="35" mass="3994">MGPLTFMVPECMTTDCPAHNLLISFLHTDLSWELE</sequence>
<protein>
    <submittedName>
        <fullName evidence="1">Uncharacterized protein</fullName>
    </submittedName>
</protein>
<evidence type="ECO:0000313" key="1">
    <source>
        <dbReference type="EMBL" id="JAD41470.1"/>
    </source>
</evidence>
<reference evidence="1" key="2">
    <citation type="journal article" date="2015" name="Data Brief">
        <title>Shoot transcriptome of the giant reed, Arundo donax.</title>
        <authorList>
            <person name="Barrero R.A."/>
            <person name="Guerrero F.D."/>
            <person name="Moolhuijzen P."/>
            <person name="Goolsby J.A."/>
            <person name="Tidwell J."/>
            <person name="Bellgard S.E."/>
            <person name="Bellgard M.I."/>
        </authorList>
    </citation>
    <scope>NUCLEOTIDE SEQUENCE</scope>
    <source>
        <tissue evidence="1">Shoot tissue taken approximately 20 cm above the soil surface</tissue>
    </source>
</reference>
<organism evidence="1">
    <name type="scientific">Arundo donax</name>
    <name type="common">Giant reed</name>
    <name type="synonym">Donax arundinaceus</name>
    <dbReference type="NCBI Taxonomy" id="35708"/>
    <lineage>
        <taxon>Eukaryota</taxon>
        <taxon>Viridiplantae</taxon>
        <taxon>Streptophyta</taxon>
        <taxon>Embryophyta</taxon>
        <taxon>Tracheophyta</taxon>
        <taxon>Spermatophyta</taxon>
        <taxon>Magnoliopsida</taxon>
        <taxon>Liliopsida</taxon>
        <taxon>Poales</taxon>
        <taxon>Poaceae</taxon>
        <taxon>PACMAD clade</taxon>
        <taxon>Arundinoideae</taxon>
        <taxon>Arundineae</taxon>
        <taxon>Arundo</taxon>
    </lineage>
</organism>
<accession>A0A0A8ZXH8</accession>
<dbReference type="AlphaFoldDB" id="A0A0A8ZXH8"/>
<dbReference type="EMBL" id="GBRH01256425">
    <property type="protein sequence ID" value="JAD41470.1"/>
    <property type="molecule type" value="Transcribed_RNA"/>
</dbReference>